<keyword evidence="3" id="KW-0862">Zinc</keyword>
<dbReference type="Proteomes" id="UP001454036">
    <property type="component" value="Unassembled WGS sequence"/>
</dbReference>
<dbReference type="InterPro" id="IPR010666">
    <property type="entry name" value="Znf_GRF"/>
</dbReference>
<evidence type="ECO:0000259" key="4">
    <source>
        <dbReference type="Pfam" id="PF06839"/>
    </source>
</evidence>
<keyword evidence="2" id="KW-0863">Zinc-finger</keyword>
<feature type="domain" description="GRF-type" evidence="4">
    <location>
        <begin position="16"/>
        <end position="46"/>
    </location>
</feature>
<dbReference type="AlphaFoldDB" id="A0AAV3Q830"/>
<dbReference type="GO" id="GO:0008270">
    <property type="term" value="F:zinc ion binding"/>
    <property type="evidence" value="ECO:0007669"/>
    <property type="project" value="UniProtKB-KW"/>
</dbReference>
<organism evidence="5 6">
    <name type="scientific">Lithospermum erythrorhizon</name>
    <name type="common">Purple gromwell</name>
    <name type="synonym">Lithospermum officinale var. erythrorhizon</name>
    <dbReference type="NCBI Taxonomy" id="34254"/>
    <lineage>
        <taxon>Eukaryota</taxon>
        <taxon>Viridiplantae</taxon>
        <taxon>Streptophyta</taxon>
        <taxon>Embryophyta</taxon>
        <taxon>Tracheophyta</taxon>
        <taxon>Spermatophyta</taxon>
        <taxon>Magnoliopsida</taxon>
        <taxon>eudicotyledons</taxon>
        <taxon>Gunneridae</taxon>
        <taxon>Pentapetalae</taxon>
        <taxon>asterids</taxon>
        <taxon>lamiids</taxon>
        <taxon>Boraginales</taxon>
        <taxon>Boraginaceae</taxon>
        <taxon>Boraginoideae</taxon>
        <taxon>Lithospermeae</taxon>
        <taxon>Lithospermum</taxon>
    </lineage>
</organism>
<sequence>MSSMSSVAENEEKLVYCKYCGKVCIKLIFTTKDNPGRVFFACPTPRFIGGQVWMD</sequence>
<dbReference type="EMBL" id="BAABME010035586">
    <property type="protein sequence ID" value="GAA0159373.1"/>
    <property type="molecule type" value="Genomic_DNA"/>
</dbReference>
<proteinExistence type="predicted"/>
<evidence type="ECO:0000313" key="6">
    <source>
        <dbReference type="Proteomes" id="UP001454036"/>
    </source>
</evidence>
<evidence type="ECO:0000256" key="3">
    <source>
        <dbReference type="ARBA" id="ARBA00022833"/>
    </source>
</evidence>
<keyword evidence="1" id="KW-0479">Metal-binding</keyword>
<gene>
    <name evidence="5" type="ORF">LIER_43477</name>
</gene>
<reference evidence="5 6" key="1">
    <citation type="submission" date="2024-01" db="EMBL/GenBank/DDBJ databases">
        <title>The complete chloroplast genome sequence of Lithospermum erythrorhizon: insights into the phylogenetic relationship among Boraginaceae species and the maternal lineages of purple gromwells.</title>
        <authorList>
            <person name="Okada T."/>
            <person name="Watanabe K."/>
        </authorList>
    </citation>
    <scope>NUCLEOTIDE SEQUENCE [LARGE SCALE GENOMIC DNA]</scope>
</reference>
<dbReference type="Pfam" id="PF06839">
    <property type="entry name" value="Zn_ribbon_GRF"/>
    <property type="match status" value="1"/>
</dbReference>
<evidence type="ECO:0000313" key="5">
    <source>
        <dbReference type="EMBL" id="GAA0159373.1"/>
    </source>
</evidence>
<evidence type="ECO:0000256" key="2">
    <source>
        <dbReference type="ARBA" id="ARBA00022771"/>
    </source>
</evidence>
<accession>A0AAV3Q830</accession>
<comment type="caution">
    <text evidence="5">The sequence shown here is derived from an EMBL/GenBank/DDBJ whole genome shotgun (WGS) entry which is preliminary data.</text>
</comment>
<evidence type="ECO:0000256" key="1">
    <source>
        <dbReference type="ARBA" id="ARBA00022723"/>
    </source>
</evidence>
<name>A0AAV3Q830_LITER</name>
<keyword evidence="6" id="KW-1185">Reference proteome</keyword>
<protein>
    <recommendedName>
        <fullName evidence="4">GRF-type domain-containing protein</fullName>
    </recommendedName>
</protein>